<comment type="caution">
    <text evidence="2">The sequence shown here is derived from an EMBL/GenBank/DDBJ whole genome shotgun (WGS) entry which is preliminary data.</text>
</comment>
<protein>
    <submittedName>
        <fullName evidence="2">Uncharacterized protein</fullName>
    </submittedName>
</protein>
<proteinExistence type="predicted"/>
<evidence type="ECO:0000256" key="1">
    <source>
        <dbReference type="SAM" id="MobiDB-lite"/>
    </source>
</evidence>
<organism evidence="2 3">
    <name type="scientific">Silurus meridionalis</name>
    <name type="common">Southern catfish</name>
    <name type="synonym">Silurus soldatovi meridionalis</name>
    <dbReference type="NCBI Taxonomy" id="175797"/>
    <lineage>
        <taxon>Eukaryota</taxon>
        <taxon>Metazoa</taxon>
        <taxon>Chordata</taxon>
        <taxon>Craniata</taxon>
        <taxon>Vertebrata</taxon>
        <taxon>Euteleostomi</taxon>
        <taxon>Actinopterygii</taxon>
        <taxon>Neopterygii</taxon>
        <taxon>Teleostei</taxon>
        <taxon>Ostariophysi</taxon>
        <taxon>Siluriformes</taxon>
        <taxon>Siluridae</taxon>
        <taxon>Silurus</taxon>
    </lineage>
</organism>
<accession>A0A8T0BL65</accession>
<dbReference type="AlphaFoldDB" id="A0A8T0BL65"/>
<dbReference type="EMBL" id="JABFDY010000004">
    <property type="protein sequence ID" value="KAF7707849.1"/>
    <property type="molecule type" value="Genomic_DNA"/>
</dbReference>
<keyword evidence="3" id="KW-1185">Reference proteome</keyword>
<reference evidence="2" key="1">
    <citation type="submission" date="2020-08" db="EMBL/GenBank/DDBJ databases">
        <title>Chromosome-level assembly of Southern catfish (Silurus meridionalis) provides insights into visual adaptation to the nocturnal and benthic lifestyles.</title>
        <authorList>
            <person name="Zhang Y."/>
            <person name="Wang D."/>
            <person name="Peng Z."/>
        </authorList>
    </citation>
    <scope>NUCLEOTIDE SEQUENCE</scope>
    <source>
        <strain evidence="2">SWU-2019-XX</strain>
        <tissue evidence="2">Muscle</tissue>
    </source>
</reference>
<evidence type="ECO:0000313" key="3">
    <source>
        <dbReference type="Proteomes" id="UP000606274"/>
    </source>
</evidence>
<gene>
    <name evidence="2" type="ORF">HF521_016906</name>
</gene>
<sequence>MEKANISQRELQAIKSLMLLSNTHKNVSVENQLLALKAENTSKHLEIQELKCKMRSLEKIICLMKKKLKNELNKETKSSFTQTDNKQKADKGNQTQTNPRAKRAASDTSQPTTAKRPRIDAAQHKHNKTQSLIACALETLHDASYDLLSTNWVSALLKGSCKLPGLTDEEKSVTSVFCVNKCLTETFLTVILDKIKAEKKSHNVLQFLCRVYVALCQQRGDSHKVHTLAYRLLKEDFPEAPKLIMVMVTAWPCVFSYDAPLCRAIHIVTKMKAGGDILCLLSKYLHWDRFALQVTI</sequence>
<feature type="region of interest" description="Disordered" evidence="1">
    <location>
        <begin position="73"/>
        <end position="125"/>
    </location>
</feature>
<evidence type="ECO:0000313" key="2">
    <source>
        <dbReference type="EMBL" id="KAF7707849.1"/>
    </source>
</evidence>
<name>A0A8T0BL65_SILME</name>
<dbReference type="Proteomes" id="UP000606274">
    <property type="component" value="Unassembled WGS sequence"/>
</dbReference>